<keyword evidence="2" id="KW-0472">Membrane</keyword>
<evidence type="ECO:0000313" key="3">
    <source>
        <dbReference type="EMBL" id="AOJ05929.1"/>
    </source>
</evidence>
<keyword evidence="2" id="KW-1133">Transmembrane helix</keyword>
<accession>A0A1B4FQJ0</accession>
<dbReference type="AlphaFoldDB" id="A0A1B4FQJ0"/>
<reference evidence="3 4" key="1">
    <citation type="submission" date="2015-12" db="EMBL/GenBank/DDBJ databases">
        <title>Diversity of Burkholderia near neighbor genomes.</title>
        <authorList>
            <person name="Sahl J."/>
            <person name="Wagner D."/>
            <person name="Keim P."/>
        </authorList>
    </citation>
    <scope>NUCLEOTIDE SEQUENCE [LARGE SCALE GENOMIC DNA]</scope>
    <source>
        <strain evidence="3 4">BDU8</strain>
    </source>
</reference>
<evidence type="ECO:0000256" key="2">
    <source>
        <dbReference type="SAM" id="Phobius"/>
    </source>
</evidence>
<gene>
    <name evidence="3" type="ORF">WS71_00270</name>
</gene>
<name>A0A1B4FQJ0_9BURK</name>
<dbReference type="EMBL" id="CP013388">
    <property type="protein sequence ID" value="AOJ05929.1"/>
    <property type="molecule type" value="Genomic_DNA"/>
</dbReference>
<dbReference type="Proteomes" id="UP000067711">
    <property type="component" value="Chromosome 2"/>
</dbReference>
<evidence type="ECO:0000256" key="1">
    <source>
        <dbReference type="SAM" id="MobiDB-lite"/>
    </source>
</evidence>
<sequence>MSHWQPRYFPKALRLSIPVPSARSRGKADAEPRAMAAADTSLQVSRRRSSPKAIGAGIAVGAIAVLAWPIALRWASERAAACR</sequence>
<organism evidence="3 4">
    <name type="scientific">Burkholderia mayonis</name>
    <dbReference type="NCBI Taxonomy" id="1385591"/>
    <lineage>
        <taxon>Bacteria</taxon>
        <taxon>Pseudomonadati</taxon>
        <taxon>Pseudomonadota</taxon>
        <taxon>Betaproteobacteria</taxon>
        <taxon>Burkholderiales</taxon>
        <taxon>Burkholderiaceae</taxon>
        <taxon>Burkholderia</taxon>
        <taxon>pseudomallei group</taxon>
    </lineage>
</organism>
<evidence type="ECO:0000313" key="4">
    <source>
        <dbReference type="Proteomes" id="UP000067711"/>
    </source>
</evidence>
<keyword evidence="2" id="KW-0812">Transmembrane</keyword>
<feature type="transmembrane region" description="Helical" evidence="2">
    <location>
        <begin position="53"/>
        <end position="71"/>
    </location>
</feature>
<protein>
    <submittedName>
        <fullName evidence="3">Uncharacterized protein</fullName>
    </submittedName>
</protein>
<feature type="region of interest" description="Disordered" evidence="1">
    <location>
        <begin position="20"/>
        <end position="44"/>
    </location>
</feature>
<proteinExistence type="predicted"/>